<dbReference type="AlphaFoldDB" id="A0AAV8D1K3"/>
<name>A0AAV8D1K3_9POAL</name>
<organism evidence="8 9">
    <name type="scientific">Rhynchospora pubera</name>
    <dbReference type="NCBI Taxonomy" id="906938"/>
    <lineage>
        <taxon>Eukaryota</taxon>
        <taxon>Viridiplantae</taxon>
        <taxon>Streptophyta</taxon>
        <taxon>Embryophyta</taxon>
        <taxon>Tracheophyta</taxon>
        <taxon>Spermatophyta</taxon>
        <taxon>Magnoliopsida</taxon>
        <taxon>Liliopsida</taxon>
        <taxon>Poales</taxon>
        <taxon>Cyperaceae</taxon>
        <taxon>Cyperoideae</taxon>
        <taxon>Rhynchosporeae</taxon>
        <taxon>Rhynchospora</taxon>
    </lineage>
</organism>
<feature type="domain" description="Protein kinase" evidence="7">
    <location>
        <begin position="7"/>
        <end position="263"/>
    </location>
</feature>
<evidence type="ECO:0000259" key="7">
    <source>
        <dbReference type="PROSITE" id="PS50011"/>
    </source>
</evidence>
<dbReference type="PROSITE" id="PS00107">
    <property type="entry name" value="PROTEIN_KINASE_ATP"/>
    <property type="match status" value="1"/>
</dbReference>
<evidence type="ECO:0000313" key="9">
    <source>
        <dbReference type="Proteomes" id="UP001140206"/>
    </source>
</evidence>
<gene>
    <name evidence="8" type="ORF">LUZ62_071661</name>
</gene>
<dbReference type="InterPro" id="IPR008271">
    <property type="entry name" value="Ser/Thr_kinase_AS"/>
</dbReference>
<proteinExistence type="inferred from homology"/>
<dbReference type="InterPro" id="IPR000719">
    <property type="entry name" value="Prot_kinase_dom"/>
</dbReference>
<comment type="caution">
    <text evidence="8">The sequence shown here is derived from an EMBL/GenBank/DDBJ whole genome shotgun (WGS) entry which is preliminary data.</text>
</comment>
<dbReference type="SMART" id="SM00220">
    <property type="entry name" value="S_TKc"/>
    <property type="match status" value="1"/>
</dbReference>
<dbReference type="EMBL" id="JAMFTS010000004">
    <property type="protein sequence ID" value="KAJ4761286.1"/>
    <property type="molecule type" value="Genomic_DNA"/>
</dbReference>
<dbReference type="GO" id="GO:0007165">
    <property type="term" value="P:signal transduction"/>
    <property type="evidence" value="ECO:0007669"/>
    <property type="project" value="TreeGrafter"/>
</dbReference>
<reference evidence="8" key="1">
    <citation type="submission" date="2022-08" db="EMBL/GenBank/DDBJ databases">
        <authorList>
            <person name="Marques A."/>
        </authorList>
    </citation>
    <scope>NUCLEOTIDE SEQUENCE</scope>
    <source>
        <strain evidence="8">RhyPub2mFocal</strain>
        <tissue evidence="8">Leaves</tissue>
    </source>
</reference>
<dbReference type="CDD" id="cd06606">
    <property type="entry name" value="STKc_MAPKKK"/>
    <property type="match status" value="1"/>
</dbReference>
<dbReference type="GO" id="GO:0004674">
    <property type="term" value="F:protein serine/threonine kinase activity"/>
    <property type="evidence" value="ECO:0007669"/>
    <property type="project" value="UniProtKB-KW"/>
</dbReference>
<dbReference type="InterPro" id="IPR017441">
    <property type="entry name" value="Protein_kinase_ATP_BS"/>
</dbReference>
<evidence type="ECO:0000256" key="4">
    <source>
        <dbReference type="ARBA" id="ARBA00022840"/>
    </source>
</evidence>
<evidence type="ECO:0000256" key="1">
    <source>
        <dbReference type="ARBA" id="ARBA00022679"/>
    </source>
</evidence>
<keyword evidence="6" id="KW-0723">Serine/threonine-protein kinase</keyword>
<keyword evidence="9" id="KW-1185">Reference proteome</keyword>
<evidence type="ECO:0000313" key="8">
    <source>
        <dbReference type="EMBL" id="KAJ4761286.1"/>
    </source>
</evidence>
<evidence type="ECO:0000256" key="3">
    <source>
        <dbReference type="ARBA" id="ARBA00022777"/>
    </source>
</evidence>
<dbReference type="InterPro" id="IPR052751">
    <property type="entry name" value="Plant_MAPKKK"/>
</dbReference>
<keyword evidence="1" id="KW-0808">Transferase</keyword>
<keyword evidence="3 8" id="KW-0418">Kinase</keyword>
<dbReference type="Pfam" id="PF00069">
    <property type="entry name" value="Pkinase"/>
    <property type="match status" value="1"/>
</dbReference>
<dbReference type="PROSITE" id="PS50011">
    <property type="entry name" value="PROTEIN_KINASE_DOM"/>
    <property type="match status" value="1"/>
</dbReference>
<dbReference type="GO" id="GO:0005524">
    <property type="term" value="F:ATP binding"/>
    <property type="evidence" value="ECO:0007669"/>
    <property type="project" value="UniProtKB-UniRule"/>
</dbReference>
<accession>A0AAV8D1K3</accession>
<dbReference type="PROSITE" id="PS00108">
    <property type="entry name" value="PROTEIN_KINASE_ST"/>
    <property type="match status" value="1"/>
</dbReference>
<dbReference type="SUPFAM" id="SSF56112">
    <property type="entry name" value="Protein kinase-like (PK-like)"/>
    <property type="match status" value="1"/>
</dbReference>
<dbReference type="Proteomes" id="UP001140206">
    <property type="component" value="Chromosome 4"/>
</dbReference>
<dbReference type="Gene3D" id="1.10.510.10">
    <property type="entry name" value="Transferase(Phosphotransferase) domain 1"/>
    <property type="match status" value="1"/>
</dbReference>
<evidence type="ECO:0000256" key="5">
    <source>
        <dbReference type="PROSITE-ProRule" id="PRU10141"/>
    </source>
</evidence>
<comment type="similarity">
    <text evidence="6">Belongs to the protein kinase superfamily.</text>
</comment>
<dbReference type="PANTHER" id="PTHR48011:SF4">
    <property type="entry name" value="MITOGEN-ACTIVATED PROTEIN KINASE KINASE KINASE 19"/>
    <property type="match status" value="1"/>
</dbReference>
<keyword evidence="4 5" id="KW-0067">ATP-binding</keyword>
<keyword evidence="2 5" id="KW-0547">Nucleotide-binding</keyword>
<evidence type="ECO:0000256" key="2">
    <source>
        <dbReference type="ARBA" id="ARBA00022741"/>
    </source>
</evidence>
<dbReference type="PANTHER" id="PTHR48011">
    <property type="entry name" value="CCR4-NOT TRANSCRIPTIONAL COMPLEX SUBUNIT CAF120-RELATED"/>
    <property type="match status" value="1"/>
</dbReference>
<sequence length="439" mass="48118">MATVPGFTRLCTLGTGATATVSLASDCDSGRLYAIKSAELSRASPLQHEHRILSSISSPHIISCHGSYASNSHFHLLLEFAAGGSLFDRIKSHTQGCLDECDVRSYARDILLGLSYLHSNSIFHGDIKSQNILIGSDGRAKIADFGAAMQTSETHDEKPGPLLGTPSFMAPEVARGEERGLEADIWALGCTIIEMATGKAPWHGIIKDQDVVSAVYQIGFCSDSIPEMPDCISEEGKHFLMNCLKRDPRERWSAEKLLNHPFVRLSEAGMKRDGSSVSTFSPQSALDFGLVFHDSETEDEAEEEETGLDATERILELAGSGFESRLFDWDLNEDGWVEVRGSSNGGENVAGENGECEDRDDQAQFLDYGDDTDLVFENLHLDVNLVDVLDRIHEEGDCLLQSSYEFDACKANSINKAVNSSFDQTLNPSLFLVVYILTF</sequence>
<feature type="binding site" evidence="5">
    <location>
        <position position="36"/>
    </location>
    <ligand>
        <name>ATP</name>
        <dbReference type="ChEBI" id="CHEBI:30616"/>
    </ligand>
</feature>
<dbReference type="InterPro" id="IPR011009">
    <property type="entry name" value="Kinase-like_dom_sf"/>
</dbReference>
<evidence type="ECO:0000256" key="6">
    <source>
        <dbReference type="RuleBase" id="RU000304"/>
    </source>
</evidence>
<protein>
    <submittedName>
        <fullName evidence="8">Mitogen-activated protein kinase kinase kinase 3</fullName>
    </submittedName>
</protein>